<proteinExistence type="predicted"/>
<name>A0A6C0KBL5_9ZZZZ</name>
<accession>A0A6C0KBL5</accession>
<organism evidence="2">
    <name type="scientific">viral metagenome</name>
    <dbReference type="NCBI Taxonomy" id="1070528"/>
    <lineage>
        <taxon>unclassified sequences</taxon>
        <taxon>metagenomes</taxon>
        <taxon>organismal metagenomes</taxon>
    </lineage>
</organism>
<feature type="region of interest" description="Disordered" evidence="1">
    <location>
        <begin position="1"/>
        <end position="22"/>
    </location>
</feature>
<protein>
    <submittedName>
        <fullName evidence="2">Uncharacterized protein</fullName>
    </submittedName>
</protein>
<dbReference type="EMBL" id="MN740840">
    <property type="protein sequence ID" value="QHU14466.1"/>
    <property type="molecule type" value="Genomic_DNA"/>
</dbReference>
<sequence>MEPPPKKRKCCDPPPPPLKRKITAPHSEAIHKKIKKQFDHTDVYLFYTF</sequence>
<reference evidence="2" key="1">
    <citation type="journal article" date="2020" name="Nature">
        <title>Giant virus diversity and host interactions through global metagenomics.</title>
        <authorList>
            <person name="Schulz F."/>
            <person name="Roux S."/>
            <person name="Paez-Espino D."/>
            <person name="Jungbluth S."/>
            <person name="Walsh D.A."/>
            <person name="Denef V.J."/>
            <person name="McMahon K.D."/>
            <person name="Konstantinidis K.T."/>
            <person name="Eloe-Fadrosh E.A."/>
            <person name="Kyrpides N.C."/>
            <person name="Woyke T."/>
        </authorList>
    </citation>
    <scope>NUCLEOTIDE SEQUENCE</scope>
    <source>
        <strain evidence="2">GVMAG-S-1102113-118</strain>
    </source>
</reference>
<dbReference type="AlphaFoldDB" id="A0A6C0KBL5"/>
<evidence type="ECO:0000256" key="1">
    <source>
        <dbReference type="SAM" id="MobiDB-lite"/>
    </source>
</evidence>
<evidence type="ECO:0000313" key="2">
    <source>
        <dbReference type="EMBL" id="QHU14466.1"/>
    </source>
</evidence>